<feature type="transmembrane region" description="Helical" evidence="1">
    <location>
        <begin position="201"/>
        <end position="219"/>
    </location>
</feature>
<dbReference type="OrthoDB" id="137652at2157"/>
<dbReference type="EMBL" id="BATA01000003">
    <property type="protein sequence ID" value="GAD51498.1"/>
    <property type="molecule type" value="Genomic_DNA"/>
</dbReference>
<comment type="caution">
    <text evidence="2">The sequence shown here is derived from an EMBL/GenBank/DDBJ whole genome shotgun (WGS) entry which is preliminary data.</text>
</comment>
<keyword evidence="1" id="KW-1133">Transmembrane helix</keyword>
<dbReference type="InterPro" id="IPR055966">
    <property type="entry name" value="DUF7544"/>
</dbReference>
<sequence>MSWYAVETLRRAYAETRGLLLPVRTGVWLRFALLAVFAGGTPLRPPGVGIAVLPLNGVGLPTTAVSPLSPRVRGLLAFALVLVLVLGLLASVFEFVLVDVAEARGDALAPSVVAHLGDGLRLLGFRLCLGALVVVPLGALVAGALIATRGGSAVGLLLAVVGVLVVGALGVGALVASALTTSFVVPLMARGEGGVRDGWRTLWPALVAAPGEFGVYLLVRACLGVAYVVAGSVVAGAFALPFALAYGATVLGGRVATFAGFIAVALAALGTVCYLVFLRGPATAYLRYHSLLVLDRLDAPYAFPT</sequence>
<evidence type="ECO:0000313" key="2">
    <source>
        <dbReference type="EMBL" id="GAD51498.1"/>
    </source>
</evidence>
<feature type="transmembrane region" description="Helical" evidence="1">
    <location>
        <begin position="154"/>
        <end position="181"/>
    </location>
</feature>
<accession>U3A9R0</accession>
<evidence type="ECO:0000256" key="1">
    <source>
        <dbReference type="SAM" id="Phobius"/>
    </source>
</evidence>
<dbReference type="Proteomes" id="UP000016986">
    <property type="component" value="Unassembled WGS sequence"/>
</dbReference>
<feature type="transmembrane region" description="Helical" evidence="1">
    <location>
        <begin position="75"/>
        <end position="98"/>
    </location>
</feature>
<organism evidence="2 3">
    <name type="scientific">Halarchaeum acidiphilum MH1-52-1</name>
    <dbReference type="NCBI Taxonomy" id="1261545"/>
    <lineage>
        <taxon>Archaea</taxon>
        <taxon>Methanobacteriati</taxon>
        <taxon>Methanobacteriota</taxon>
        <taxon>Stenosarchaea group</taxon>
        <taxon>Halobacteria</taxon>
        <taxon>Halobacteriales</taxon>
        <taxon>Halobacteriaceae</taxon>
    </lineage>
</organism>
<dbReference type="RefSeq" id="WP_021779588.1">
    <property type="nucleotide sequence ID" value="NZ_BATA01000003.1"/>
</dbReference>
<reference evidence="2 3" key="1">
    <citation type="submission" date="2013-09" db="EMBL/GenBank/DDBJ databases">
        <title>Whole genome sequencing of Halarchaeum acidiphilum strain MH1-52-1.</title>
        <authorList>
            <person name="Shimane Y."/>
            <person name="Minegishi H."/>
            <person name="Nishi S."/>
            <person name="Echigo A."/>
            <person name="Shuto A."/>
            <person name="Konishi M."/>
            <person name="Ito T."/>
            <person name="Ohkuma M."/>
            <person name="Ohta Y."/>
            <person name="Nagano Y."/>
            <person name="Tsubouchi T."/>
            <person name="Mori K."/>
            <person name="Usui K."/>
            <person name="Kamekura M."/>
            <person name="Usami R."/>
            <person name="Takaki Y."/>
            <person name="Hatada Y."/>
        </authorList>
    </citation>
    <scope>NUCLEOTIDE SEQUENCE [LARGE SCALE GENOMIC DNA]</scope>
    <source>
        <strain evidence="2 3">JCM 16109</strain>
    </source>
</reference>
<keyword evidence="1" id="KW-0472">Membrane</keyword>
<gene>
    <name evidence="2" type="ORF">MBEHAL_0258</name>
</gene>
<keyword evidence="1" id="KW-0812">Transmembrane</keyword>
<feature type="transmembrane region" description="Helical" evidence="1">
    <location>
        <begin position="47"/>
        <end position="68"/>
    </location>
</feature>
<protein>
    <submittedName>
        <fullName evidence="2">Uncharacterized protein</fullName>
    </submittedName>
</protein>
<dbReference type="AlphaFoldDB" id="U3A9R0"/>
<feature type="transmembrane region" description="Helical" evidence="1">
    <location>
        <begin position="123"/>
        <end position="147"/>
    </location>
</feature>
<dbReference type="eggNOG" id="arCOG04706">
    <property type="taxonomic scope" value="Archaea"/>
</dbReference>
<feature type="transmembrane region" description="Helical" evidence="1">
    <location>
        <begin position="255"/>
        <end position="277"/>
    </location>
</feature>
<feature type="transmembrane region" description="Helical" evidence="1">
    <location>
        <begin position="21"/>
        <end position="41"/>
    </location>
</feature>
<name>U3A9R0_9EURY</name>
<evidence type="ECO:0000313" key="3">
    <source>
        <dbReference type="Proteomes" id="UP000016986"/>
    </source>
</evidence>
<proteinExistence type="predicted"/>
<keyword evidence="3" id="KW-1185">Reference proteome</keyword>
<feature type="transmembrane region" description="Helical" evidence="1">
    <location>
        <begin position="226"/>
        <end position="249"/>
    </location>
</feature>
<dbReference type="Pfam" id="PF24400">
    <property type="entry name" value="DUF7544"/>
    <property type="match status" value="1"/>
</dbReference>